<keyword evidence="6" id="KW-1185">Reference proteome</keyword>
<dbReference type="InterPro" id="IPR001845">
    <property type="entry name" value="HTH_ArsR_DNA-bd_dom"/>
</dbReference>
<protein>
    <submittedName>
        <fullName evidence="5">Metalloregulator ArsR/SmtB family transcription factor</fullName>
    </submittedName>
</protein>
<accession>A0ABQ6LZV6</accession>
<comment type="caution">
    <text evidence="5">The sequence shown here is derived from an EMBL/GenBank/DDBJ whole genome shotgun (WGS) entry which is preliminary data.</text>
</comment>
<dbReference type="PANTHER" id="PTHR33154">
    <property type="entry name" value="TRANSCRIPTIONAL REGULATOR, ARSR FAMILY"/>
    <property type="match status" value="1"/>
</dbReference>
<dbReference type="SMART" id="SM00418">
    <property type="entry name" value="HTH_ARSR"/>
    <property type="match status" value="1"/>
</dbReference>
<keyword evidence="2" id="KW-0238">DNA-binding</keyword>
<dbReference type="PROSITE" id="PS50987">
    <property type="entry name" value="HTH_ARSR_2"/>
    <property type="match status" value="1"/>
</dbReference>
<dbReference type="NCBIfam" id="NF033788">
    <property type="entry name" value="HTH_metalloreg"/>
    <property type="match status" value="1"/>
</dbReference>
<evidence type="ECO:0000313" key="5">
    <source>
        <dbReference type="EMBL" id="GMG87560.1"/>
    </source>
</evidence>
<dbReference type="Proteomes" id="UP001224392">
    <property type="component" value="Unassembled WGS sequence"/>
</dbReference>
<dbReference type="InterPro" id="IPR051081">
    <property type="entry name" value="HTH_MetalResp_TranReg"/>
</dbReference>
<proteinExistence type="predicted"/>
<keyword evidence="1" id="KW-0805">Transcription regulation</keyword>
<dbReference type="PRINTS" id="PR00778">
    <property type="entry name" value="HTHARSR"/>
</dbReference>
<dbReference type="PANTHER" id="PTHR33154:SF28">
    <property type="entry name" value="HTH-TYPE TRANSCRIPTIONAL REGULATOR YGAV-RELATED"/>
    <property type="match status" value="1"/>
</dbReference>
<dbReference type="InterPro" id="IPR011991">
    <property type="entry name" value="ArsR-like_HTH"/>
</dbReference>
<dbReference type="SUPFAM" id="SSF46785">
    <property type="entry name" value="Winged helix' DNA-binding domain"/>
    <property type="match status" value="1"/>
</dbReference>
<dbReference type="InterPro" id="IPR036388">
    <property type="entry name" value="WH-like_DNA-bd_sf"/>
</dbReference>
<dbReference type="Pfam" id="PF01022">
    <property type="entry name" value="HTH_5"/>
    <property type="match status" value="1"/>
</dbReference>
<organism evidence="5 6">
    <name type="scientific">Biformimicrobium ophioploci</name>
    <dbReference type="NCBI Taxonomy" id="3036711"/>
    <lineage>
        <taxon>Bacteria</taxon>
        <taxon>Pseudomonadati</taxon>
        <taxon>Pseudomonadota</taxon>
        <taxon>Gammaproteobacteria</taxon>
        <taxon>Cellvibrionales</taxon>
        <taxon>Microbulbiferaceae</taxon>
        <taxon>Biformimicrobium</taxon>
    </lineage>
</organism>
<evidence type="ECO:0000256" key="1">
    <source>
        <dbReference type="ARBA" id="ARBA00023015"/>
    </source>
</evidence>
<reference evidence="5 6" key="1">
    <citation type="submission" date="2023-04" db="EMBL/GenBank/DDBJ databases">
        <title>Marinobulbifer ophiurae gen. nov., sp. Nov., isolate from tissue of brittle star Ophioplocus japonicus.</title>
        <authorList>
            <person name="Kawano K."/>
            <person name="Sawayama S."/>
            <person name="Nakagawa S."/>
        </authorList>
    </citation>
    <scope>NUCLEOTIDE SEQUENCE [LARGE SCALE GENOMIC DNA]</scope>
    <source>
        <strain evidence="5 6">NKW57</strain>
    </source>
</reference>
<dbReference type="CDD" id="cd00090">
    <property type="entry name" value="HTH_ARSR"/>
    <property type="match status" value="1"/>
</dbReference>
<feature type="domain" description="HTH arsR-type" evidence="4">
    <location>
        <begin position="22"/>
        <end position="115"/>
    </location>
</feature>
<evidence type="ECO:0000313" key="6">
    <source>
        <dbReference type="Proteomes" id="UP001224392"/>
    </source>
</evidence>
<gene>
    <name evidence="5" type="ORF">MNKW57_18810</name>
</gene>
<dbReference type="EMBL" id="BSYJ01000003">
    <property type="protein sequence ID" value="GMG87560.1"/>
    <property type="molecule type" value="Genomic_DNA"/>
</dbReference>
<keyword evidence="3" id="KW-0804">Transcription</keyword>
<evidence type="ECO:0000256" key="2">
    <source>
        <dbReference type="ARBA" id="ARBA00023125"/>
    </source>
</evidence>
<evidence type="ECO:0000256" key="3">
    <source>
        <dbReference type="ARBA" id="ARBA00023163"/>
    </source>
</evidence>
<evidence type="ECO:0000259" key="4">
    <source>
        <dbReference type="PROSITE" id="PS50987"/>
    </source>
</evidence>
<dbReference type="Gene3D" id="1.10.10.10">
    <property type="entry name" value="Winged helix-like DNA-binding domain superfamily/Winged helix DNA-binding domain"/>
    <property type="match status" value="1"/>
</dbReference>
<dbReference type="InterPro" id="IPR036390">
    <property type="entry name" value="WH_DNA-bd_sf"/>
</dbReference>
<name>A0ABQ6LZV6_9GAMM</name>
<sequence length="115" mass="12552">MSDEGRVMSEDKAAMSQQEELIANASRAAELLKAMSNESRLMVLCCLQDGELSVSQINEVVRLSQSALSQHLAALRAAGLVSTRRDGQTIYYRVQGEAPARVLSVLQELFCPTPL</sequence>